<feature type="region of interest" description="Disordered" evidence="1">
    <location>
        <begin position="1"/>
        <end position="46"/>
    </location>
</feature>
<protein>
    <submittedName>
        <fullName evidence="2">Uncharacterized protein</fullName>
    </submittedName>
</protein>
<name>A0A7J7N8W7_9MAGN</name>
<comment type="caution">
    <text evidence="2">The sequence shown here is derived from an EMBL/GenBank/DDBJ whole genome shotgun (WGS) entry which is preliminary data.</text>
</comment>
<sequence length="200" mass="21666">MSSSSLEAISIYSSAQHDEEDEHPHSLSRLSLCTSHGDSDDIEMHMEGSNDADEELLFSESDSDTQPGCYSLPSTPLTTHGFLLNRSISESEGARSKMRTSSRRKIIRERCNMMMKAKGGVTSLCMDLSEIKACRDLGLELEIPGRESSISCCSTSSGGNSPIANWRISSPGDDPRDVKARLKVWAQAVAIASSTTCNGN</sequence>
<dbReference type="Proteomes" id="UP000541444">
    <property type="component" value="Unassembled WGS sequence"/>
</dbReference>
<dbReference type="PANTHER" id="PTHR31865">
    <property type="entry name" value="OSJNBA0071G03.3 PROTEIN"/>
    <property type="match status" value="1"/>
</dbReference>
<dbReference type="PANTHER" id="PTHR31865:SF2">
    <property type="entry name" value="OSJNBA0004B13.24 PROTEIN"/>
    <property type="match status" value="1"/>
</dbReference>
<reference evidence="2 3" key="1">
    <citation type="journal article" date="2020" name="IScience">
        <title>Genome Sequencing of the Endangered Kingdonia uniflora (Circaeasteraceae, Ranunculales) Reveals Potential Mechanisms of Evolutionary Specialization.</title>
        <authorList>
            <person name="Sun Y."/>
            <person name="Deng T."/>
            <person name="Zhang A."/>
            <person name="Moore M.J."/>
            <person name="Landis J.B."/>
            <person name="Lin N."/>
            <person name="Zhang H."/>
            <person name="Zhang X."/>
            <person name="Huang J."/>
            <person name="Zhang X."/>
            <person name="Sun H."/>
            <person name="Wang H."/>
        </authorList>
    </citation>
    <scope>NUCLEOTIDE SEQUENCE [LARGE SCALE GENOMIC DNA]</scope>
    <source>
        <strain evidence="2">TB1705</strain>
        <tissue evidence="2">Leaf</tissue>
    </source>
</reference>
<accession>A0A7J7N8W7</accession>
<proteinExistence type="predicted"/>
<evidence type="ECO:0000256" key="1">
    <source>
        <dbReference type="SAM" id="MobiDB-lite"/>
    </source>
</evidence>
<dbReference type="OrthoDB" id="786837at2759"/>
<evidence type="ECO:0000313" key="2">
    <source>
        <dbReference type="EMBL" id="KAF6163484.1"/>
    </source>
</evidence>
<dbReference type="AlphaFoldDB" id="A0A7J7N8W7"/>
<feature type="compositionally biased region" description="Low complexity" evidence="1">
    <location>
        <begin position="1"/>
        <end position="15"/>
    </location>
</feature>
<feature type="compositionally biased region" description="Basic and acidic residues" evidence="1">
    <location>
        <begin position="37"/>
        <end position="46"/>
    </location>
</feature>
<keyword evidence="3" id="KW-1185">Reference proteome</keyword>
<gene>
    <name evidence="2" type="ORF">GIB67_029333</name>
</gene>
<dbReference type="EMBL" id="JACGCM010000981">
    <property type="protein sequence ID" value="KAF6163484.1"/>
    <property type="molecule type" value="Genomic_DNA"/>
</dbReference>
<evidence type="ECO:0000313" key="3">
    <source>
        <dbReference type="Proteomes" id="UP000541444"/>
    </source>
</evidence>
<organism evidence="2 3">
    <name type="scientific">Kingdonia uniflora</name>
    <dbReference type="NCBI Taxonomy" id="39325"/>
    <lineage>
        <taxon>Eukaryota</taxon>
        <taxon>Viridiplantae</taxon>
        <taxon>Streptophyta</taxon>
        <taxon>Embryophyta</taxon>
        <taxon>Tracheophyta</taxon>
        <taxon>Spermatophyta</taxon>
        <taxon>Magnoliopsida</taxon>
        <taxon>Ranunculales</taxon>
        <taxon>Circaeasteraceae</taxon>
        <taxon>Kingdonia</taxon>
    </lineage>
</organism>